<protein>
    <submittedName>
        <fullName evidence="2">Uncharacterized protein</fullName>
    </submittedName>
</protein>
<dbReference type="Proteomes" id="UP000010411">
    <property type="component" value="Unassembled WGS sequence"/>
</dbReference>
<sequence length="364" mass="37526">HRRAVPPLVALVLLDGMGEGVPVVEDLAAAGLLEVAGDDLGLDPDGPLDQLGGVRSGGGAGGLRVGLDEVEDHRVGDEAGLDDLGEPGHVVVDRQRLQRGQVAEHTRRRVEGPHEVLALGGVDAGLAADRRVDHGEHGGRDGDPAHPAQPGRRHEPGEVGGGAAAHADDDVGAGEPGLAERLPAVGGDLGGLRLLGVGHLDGDGLVALLGQVGAERLTGLAQRLGVNDRDPLGLAADQAAEFAEELTPHQDLVRLGARRAADLDPCHLVSHHVLLPGVRPAAEPLFDAASPGDAVFNSSASRATWVTSSGVRPSVGTTTVATSSYRWRRASISSRHCLRGLTASRGRAVFRPVRLTASSTSIER</sequence>
<dbReference type="EMBL" id="AEJC01000454">
    <property type="protein sequence ID" value="EKX63206.1"/>
    <property type="molecule type" value="Genomic_DNA"/>
</dbReference>
<accession>L1KQX9</accession>
<comment type="caution">
    <text evidence="2">The sequence shown here is derived from an EMBL/GenBank/DDBJ whole genome shotgun (WGS) entry which is preliminary data.</text>
</comment>
<proteinExistence type="predicted"/>
<evidence type="ECO:0000256" key="1">
    <source>
        <dbReference type="SAM" id="MobiDB-lite"/>
    </source>
</evidence>
<dbReference type="AlphaFoldDB" id="L1KQX9"/>
<reference evidence="2 3" key="1">
    <citation type="submission" date="2012-11" db="EMBL/GenBank/DDBJ databases">
        <authorList>
            <person name="Huguet-Tapia J.C."/>
            <person name="Durkin A.S."/>
            <person name="Pettis G.S."/>
            <person name="Badger J.H."/>
        </authorList>
    </citation>
    <scope>NUCLEOTIDE SEQUENCE [LARGE SCALE GENOMIC DNA]</scope>
    <source>
        <strain evidence="2 3">91-03</strain>
    </source>
</reference>
<evidence type="ECO:0000313" key="2">
    <source>
        <dbReference type="EMBL" id="EKX63206.1"/>
    </source>
</evidence>
<keyword evidence="3" id="KW-1185">Reference proteome</keyword>
<name>L1KQX9_9ACTN</name>
<organism evidence="2 3">
    <name type="scientific">Streptomyces ipomoeae 91-03</name>
    <dbReference type="NCBI Taxonomy" id="698759"/>
    <lineage>
        <taxon>Bacteria</taxon>
        <taxon>Bacillati</taxon>
        <taxon>Actinomycetota</taxon>
        <taxon>Actinomycetes</taxon>
        <taxon>Kitasatosporales</taxon>
        <taxon>Streptomycetaceae</taxon>
        <taxon>Streptomyces</taxon>
    </lineage>
</organism>
<evidence type="ECO:0000313" key="3">
    <source>
        <dbReference type="Proteomes" id="UP000010411"/>
    </source>
</evidence>
<feature type="region of interest" description="Disordered" evidence="1">
    <location>
        <begin position="132"/>
        <end position="179"/>
    </location>
</feature>
<gene>
    <name evidence="2" type="ORF">STRIP9103_01490</name>
</gene>
<feature type="non-terminal residue" evidence="2">
    <location>
        <position position="1"/>
    </location>
</feature>
<feature type="compositionally biased region" description="Basic and acidic residues" evidence="1">
    <location>
        <begin position="132"/>
        <end position="144"/>
    </location>
</feature>